<dbReference type="AlphaFoldDB" id="A0A382BPA0"/>
<evidence type="ECO:0008006" key="13">
    <source>
        <dbReference type="Google" id="ProtNLM"/>
    </source>
</evidence>
<evidence type="ECO:0000256" key="9">
    <source>
        <dbReference type="ARBA" id="ARBA00023316"/>
    </source>
</evidence>
<dbReference type="GO" id="GO:0051301">
    <property type="term" value="P:cell division"/>
    <property type="evidence" value="ECO:0007669"/>
    <property type="project" value="UniProtKB-KW"/>
</dbReference>
<dbReference type="InterPro" id="IPR006009">
    <property type="entry name" value="GlcNAc_MurG"/>
</dbReference>
<dbReference type="Gene3D" id="3.40.50.2000">
    <property type="entry name" value="Glycogen Phosphorylase B"/>
    <property type="match status" value="2"/>
</dbReference>
<evidence type="ECO:0000256" key="1">
    <source>
        <dbReference type="ARBA" id="ARBA00022475"/>
    </source>
</evidence>
<keyword evidence="6" id="KW-0573">Peptidoglycan synthesis</keyword>
<sequence>MLAAGGSGGHVFPAQVLAAELDRRGRAVDIVTDRRGDDYSDRFPGQTIHRIAAATPSGQGFIGKIVATALIAQGTLQARRLIRKTSPAAVVGFGGYPALPTMLAAITLSVPRMLHEQNAVLGRVNRLIAARVDAIATSFPVTRSLPENDNQPNFVTGNPVRDEVRALAVMSYELPGLDDPFKLLIFGGSQGASGFSNVIPHALMALPKSYRQRLSVVQQCRQEDLEFVQRLYVKNDIQAETASFFDDLPNRLATAHLVIARSGAGTVSELAVAGRPSVLVPYPHATDDHQTRNAEVLSSVGGAWVLPEAEMTVERLSQHLAKLMDQPDLLKNAAEAAHGRGYPNAAGLLADVVEALAANKLDEKAGA</sequence>
<evidence type="ECO:0000256" key="5">
    <source>
        <dbReference type="ARBA" id="ARBA00022960"/>
    </source>
</evidence>
<organism evidence="12">
    <name type="scientific">marine metagenome</name>
    <dbReference type="NCBI Taxonomy" id="408172"/>
    <lineage>
        <taxon>unclassified sequences</taxon>
        <taxon>metagenomes</taxon>
        <taxon>ecological metagenomes</taxon>
    </lineage>
</organism>
<dbReference type="GO" id="GO:0071555">
    <property type="term" value="P:cell wall organization"/>
    <property type="evidence" value="ECO:0007669"/>
    <property type="project" value="UniProtKB-KW"/>
</dbReference>
<evidence type="ECO:0000256" key="3">
    <source>
        <dbReference type="ARBA" id="ARBA00022676"/>
    </source>
</evidence>
<evidence type="ECO:0000256" key="2">
    <source>
        <dbReference type="ARBA" id="ARBA00022618"/>
    </source>
</evidence>
<dbReference type="PANTHER" id="PTHR21015:SF22">
    <property type="entry name" value="GLYCOSYLTRANSFERASE"/>
    <property type="match status" value="1"/>
</dbReference>
<evidence type="ECO:0000259" key="11">
    <source>
        <dbReference type="Pfam" id="PF04101"/>
    </source>
</evidence>
<keyword evidence="2" id="KW-0132">Cell division</keyword>
<dbReference type="GO" id="GO:0008360">
    <property type="term" value="P:regulation of cell shape"/>
    <property type="evidence" value="ECO:0007669"/>
    <property type="project" value="UniProtKB-KW"/>
</dbReference>
<dbReference type="CDD" id="cd03785">
    <property type="entry name" value="GT28_MurG"/>
    <property type="match status" value="1"/>
</dbReference>
<evidence type="ECO:0000256" key="7">
    <source>
        <dbReference type="ARBA" id="ARBA00023136"/>
    </source>
</evidence>
<dbReference type="GO" id="GO:0005975">
    <property type="term" value="P:carbohydrate metabolic process"/>
    <property type="evidence" value="ECO:0007669"/>
    <property type="project" value="InterPro"/>
</dbReference>
<gene>
    <name evidence="12" type="ORF">METZ01_LOCUS168514</name>
</gene>
<accession>A0A382BPA0</accession>
<feature type="domain" description="Glycosyltransferase family 28 N-terminal" evidence="10">
    <location>
        <begin position="1"/>
        <end position="136"/>
    </location>
</feature>
<dbReference type="EMBL" id="UINC01030754">
    <property type="protein sequence ID" value="SVB15660.1"/>
    <property type="molecule type" value="Genomic_DNA"/>
</dbReference>
<dbReference type="GO" id="GO:0009252">
    <property type="term" value="P:peptidoglycan biosynthetic process"/>
    <property type="evidence" value="ECO:0007669"/>
    <property type="project" value="UniProtKB-KW"/>
</dbReference>
<dbReference type="HAMAP" id="MF_00033">
    <property type="entry name" value="MurG"/>
    <property type="match status" value="1"/>
</dbReference>
<keyword evidence="3" id="KW-0328">Glycosyltransferase</keyword>
<dbReference type="Pfam" id="PF04101">
    <property type="entry name" value="Glyco_tran_28_C"/>
    <property type="match status" value="1"/>
</dbReference>
<evidence type="ECO:0000313" key="12">
    <source>
        <dbReference type="EMBL" id="SVB15660.1"/>
    </source>
</evidence>
<evidence type="ECO:0000256" key="4">
    <source>
        <dbReference type="ARBA" id="ARBA00022679"/>
    </source>
</evidence>
<keyword evidence="8" id="KW-0131">Cell cycle</keyword>
<keyword evidence="9" id="KW-0961">Cell wall biogenesis/degradation</keyword>
<evidence type="ECO:0000256" key="6">
    <source>
        <dbReference type="ARBA" id="ARBA00022984"/>
    </source>
</evidence>
<dbReference type="Pfam" id="PF03033">
    <property type="entry name" value="Glyco_transf_28"/>
    <property type="match status" value="1"/>
</dbReference>
<proteinExistence type="inferred from homology"/>
<protein>
    <recommendedName>
        <fullName evidence="13">Glycosyl transferase family 28 C-terminal domain-containing protein</fullName>
    </recommendedName>
</protein>
<keyword evidence="1" id="KW-1003">Cell membrane</keyword>
<feature type="domain" description="Glycosyl transferase family 28 C-terminal" evidence="11">
    <location>
        <begin position="183"/>
        <end position="338"/>
    </location>
</feature>
<keyword evidence="4" id="KW-0808">Transferase</keyword>
<evidence type="ECO:0000259" key="10">
    <source>
        <dbReference type="Pfam" id="PF03033"/>
    </source>
</evidence>
<name>A0A382BPA0_9ZZZZ</name>
<dbReference type="InterPro" id="IPR004276">
    <property type="entry name" value="GlycoTrans_28_N"/>
</dbReference>
<dbReference type="GO" id="GO:0050511">
    <property type="term" value="F:undecaprenyldiphospho-muramoylpentapeptide beta-N-acetylglucosaminyltransferase activity"/>
    <property type="evidence" value="ECO:0007669"/>
    <property type="project" value="InterPro"/>
</dbReference>
<reference evidence="12" key="1">
    <citation type="submission" date="2018-05" db="EMBL/GenBank/DDBJ databases">
        <authorList>
            <person name="Lanie J.A."/>
            <person name="Ng W.-L."/>
            <person name="Kazmierczak K.M."/>
            <person name="Andrzejewski T.M."/>
            <person name="Davidsen T.M."/>
            <person name="Wayne K.J."/>
            <person name="Tettelin H."/>
            <person name="Glass J.I."/>
            <person name="Rusch D."/>
            <person name="Podicherti R."/>
            <person name="Tsui H.-C.T."/>
            <person name="Winkler M.E."/>
        </authorList>
    </citation>
    <scope>NUCLEOTIDE SEQUENCE</scope>
</reference>
<dbReference type="NCBIfam" id="TIGR01133">
    <property type="entry name" value="murG"/>
    <property type="match status" value="1"/>
</dbReference>
<keyword evidence="5" id="KW-0133">Cell shape</keyword>
<dbReference type="PANTHER" id="PTHR21015">
    <property type="entry name" value="UDP-N-ACETYLGLUCOSAMINE--N-ACETYLMURAMYL-(PENTAPEPTIDE) PYROPHOSPHORYL-UNDECAPRENOL N-ACETYLGLUCOSAMINE TRANSFERASE 1"/>
    <property type="match status" value="1"/>
</dbReference>
<keyword evidence="7" id="KW-0472">Membrane</keyword>
<evidence type="ECO:0000256" key="8">
    <source>
        <dbReference type="ARBA" id="ARBA00023306"/>
    </source>
</evidence>
<dbReference type="InterPro" id="IPR007235">
    <property type="entry name" value="Glyco_trans_28_C"/>
</dbReference>
<dbReference type="SUPFAM" id="SSF53756">
    <property type="entry name" value="UDP-Glycosyltransferase/glycogen phosphorylase"/>
    <property type="match status" value="1"/>
</dbReference>